<evidence type="ECO:0000313" key="7">
    <source>
        <dbReference type="EMBL" id="GAA1613438.1"/>
    </source>
</evidence>
<keyword evidence="1" id="KW-0677">Repeat</keyword>
<dbReference type="RefSeq" id="WP_344221935.1">
    <property type="nucleotide sequence ID" value="NZ_BAAAOS010000063.1"/>
</dbReference>
<dbReference type="InterPro" id="IPR006530">
    <property type="entry name" value="YD"/>
</dbReference>
<dbReference type="Proteomes" id="UP001500393">
    <property type="component" value="Unassembled WGS sequence"/>
</dbReference>
<proteinExistence type="predicted"/>
<dbReference type="InterPro" id="IPR056823">
    <property type="entry name" value="TEN-like_YD-shell"/>
</dbReference>
<evidence type="ECO:0000256" key="4">
    <source>
        <dbReference type="SAM" id="SignalP"/>
    </source>
</evidence>
<dbReference type="InterPro" id="IPR031325">
    <property type="entry name" value="RHS_repeat"/>
</dbReference>
<name>A0ABN2EP52_9ACTN</name>
<keyword evidence="3" id="KW-0472">Membrane</keyword>
<evidence type="ECO:0000259" key="6">
    <source>
        <dbReference type="Pfam" id="PF25023"/>
    </source>
</evidence>
<feature type="compositionally biased region" description="Basic and acidic residues" evidence="2">
    <location>
        <begin position="41"/>
        <end position="54"/>
    </location>
</feature>
<dbReference type="InterPro" id="IPR029100">
    <property type="entry name" value="Ntox50"/>
</dbReference>
<evidence type="ECO:0000313" key="8">
    <source>
        <dbReference type="Proteomes" id="UP001500393"/>
    </source>
</evidence>
<feature type="region of interest" description="Disordered" evidence="2">
    <location>
        <begin position="39"/>
        <end position="64"/>
    </location>
</feature>
<dbReference type="Pfam" id="PF15542">
    <property type="entry name" value="Ntox50"/>
    <property type="match status" value="1"/>
</dbReference>
<dbReference type="Gene3D" id="2.180.10.10">
    <property type="entry name" value="RHS repeat-associated core"/>
    <property type="match status" value="2"/>
</dbReference>
<dbReference type="Pfam" id="PF25023">
    <property type="entry name" value="TEN_YD-shell"/>
    <property type="match status" value="1"/>
</dbReference>
<comment type="caution">
    <text evidence="7">The sequence shown here is derived from an EMBL/GenBank/DDBJ whole genome shotgun (WGS) entry which is preliminary data.</text>
</comment>
<feature type="transmembrane region" description="Helical" evidence="3">
    <location>
        <begin position="1998"/>
        <end position="2023"/>
    </location>
</feature>
<organism evidence="7 8">
    <name type="scientific">Kribbella sancticallisti</name>
    <dbReference type="NCBI Taxonomy" id="460087"/>
    <lineage>
        <taxon>Bacteria</taxon>
        <taxon>Bacillati</taxon>
        <taxon>Actinomycetota</taxon>
        <taxon>Actinomycetes</taxon>
        <taxon>Propionibacteriales</taxon>
        <taxon>Kribbellaceae</taxon>
        <taxon>Kribbella</taxon>
    </lineage>
</organism>
<feature type="region of interest" description="Disordered" evidence="2">
    <location>
        <begin position="1648"/>
        <end position="1674"/>
    </location>
</feature>
<evidence type="ECO:0000256" key="2">
    <source>
        <dbReference type="SAM" id="MobiDB-lite"/>
    </source>
</evidence>
<keyword evidence="3" id="KW-0812">Transmembrane</keyword>
<feature type="domain" description="Bacterial toxin 50" evidence="5">
    <location>
        <begin position="2053"/>
        <end position="2143"/>
    </location>
</feature>
<sequence length="2147" mass="231299">MSTRFLRRPRARRAGRLAIATATATALIATVWGPAAQAGPLKDDPLWKPKKEKPVPGSNYKPIPKAADPAEAKAVKATPKVAWPAAGAAEVAVPAPAAGWTAMLAGRQAGPRARAGSLPVWVGSAIPASATATAKASDTAPATLRIDLSRRATDGLLLKLTRTDGLKQPGKVSLQLNYNDFRDAFGGDWALRLQLLKMPACALTRPGTPACAGTPVPVQNSGDGTLTGDVTVSSGTELYAVQSSAAGGTGNFGASQLSPTATWQVGGSSGDFTWNYPMNVPPGNGGPAPQIALGYSSGGVDGRTSATNNQPSWAGQGFDLQPGGSIEQRFASCGSKTESSGNNGTRATGDLCWAGENAVFSLNGKGGELVRDDATGTWRPRNDDGSKVEKLSGADNGDDGRIDQQQGEHWRLTTKDGTKYYFGLNKLPGATTQRTNSSWTVPVFGNHSGEQCFAAGNFAGSWCQQTYKWNLDYVVDRHGNTMSLYYDTEKNYYARNQTATAVTPYTRAGHIRTIEYGQRENALYTTPPVGKVQFSTTERCLDGSACTADADYPDVPLDRRCIGANGAAPANCDNRFNPAFYTTKKLSKVTTEIARDTTFSPVSSWSLRYAFPDNGDGTKPALWLDAITHAGHVGNAGGVAIPEVNFDGIQLANRVDKVGDNLPEMNWWRINRVSYGTGGELAVGYYPMDCKPGDTPAPDTNGRRCHPMKWTPPGSTVEQTDWFHKYVVRSVTETDRISGTEPVVTTVAYPNPPAWRHDDEDGLVEIGQKTWSQWRGYDQVEVRKGNTGGPQTLTVNRYYRGMYGDKLAGTTAIKEATIEDSTGVKVNDLLPLAGQPRETSTFNGTQLVTRTITDQWVSAPTSTRTRTWGTTSAYQAQQAGNRQVETLASGGARQSTATNNYDANGVLLSSNDLNDLSTAADDTCTTYEYTKNDTLGILEIPKRELSVAVACGTPHTQQQVISDNRTFYDNATSIDTAPIKGDVTKTERLMGFGSDGKAQYQTVNTTTYDALGRAVEMTDADGQKSTTTYTPTGAGPVTKVESTKPNGHKTSIEFEPAWGEEVAVTDEAGKRTEATYDPLGRTKKVWYPGRTGAAIASAQAGANIAGMAAAADNEATPDVEYDYTLFSNAPMSVNTKTLQTDGGIESTLQLYDGLMRPRQSQQAAQGGGRIVNEVIYDSRGLEVKENGPYYNDAPPVGEVLIPDEEKLPTQKITQYDLAGRPTAELFKSENAPKWQTTHTYNGDSESVDPPTGETPTTKVTDVQGRLLELRQYTGDGPTGGYDSTKYTYTNRGQLESIVDSANNKWSYEYDVRGRKTKETDPDKGITTYSYDELDRMAAKTDARGITLAYAYDSNGRTTGVYEGSLDGHQRAGWIYDTLLPGMPTSSTRYDANDNAYTTSVTGYDDAGRATGTEYVIPANEGALAGTYRFESTYRPDGQTDTETLPEIGGLPAETLTYGYDAKDQPATLKSADTDYVRGTGYTPFGEVERVTLGATEGRWVELGYQYETGTRRLSSVITQRETLPRRISEVQYTYDDSGNIRQINDVPSATSNAPTDTQCFTYDHLRRMTAAWTPAPDADNVPVDCITATPAANRLGGPAPYWHSWTFDKIGNRKTETKTWSGGSTTSTYAYPTIGQARPHAVQSVVTTGTGMPVGGRTDSYTYNETGDRKTRTSGGVGETYVWNADDDLEKVVKGGQETQFLYNANGDRLIRRDNTGTTLYLGDTELLLKAGTTTVDGTRYYKHGEQTVAVRTKGNLHWLGADHHGTSTTTIDNTAQQNVQRRREDPYGNLRGAAPTAWPGQRGFVGGTNDPSTGLVHLGARDYDPTIGKFISVDPQMDMTDPQTLNAYVYGNNNPVTFSDPDGLSWFSSIVTSIKTVTETVTRRVVDTVKEAVRVVTPVISWVKDRVTATMEAVKTFVAKTVEVVKQVVKTVKTVVKKAVKTVQKITKKVAQVAKKAVAKVKQVAKTVVKTAKAVAHKVAAVAQKAANWVYEHRAQILAVVAEIALTVAIGALTGGVGALAVRGAIMAARYAASSARMAATVKRFEVGYKGVHMGHQEKHFLGAKGYIPGRSELTADPIKLINNSFGRGRQVGPKPPGVAGHKEKVTFNEQIGTSVGRDGSRTPTNSGVIHYNQKGQAHIVPALPE</sequence>
<keyword evidence="3" id="KW-1133">Transmembrane helix</keyword>
<feature type="region of interest" description="Disordered" evidence="2">
    <location>
        <begin position="371"/>
        <end position="403"/>
    </location>
</feature>
<dbReference type="PANTHER" id="PTHR32305">
    <property type="match status" value="1"/>
</dbReference>
<dbReference type="NCBIfam" id="TIGR03696">
    <property type="entry name" value="Rhs_assc_core"/>
    <property type="match status" value="1"/>
</dbReference>
<feature type="signal peptide" evidence="4">
    <location>
        <begin position="1"/>
        <end position="38"/>
    </location>
</feature>
<protein>
    <submittedName>
        <fullName evidence="7">RHS repeat-associated core domain-containing protein</fullName>
    </submittedName>
</protein>
<reference evidence="7 8" key="1">
    <citation type="journal article" date="2019" name="Int. J. Syst. Evol. Microbiol.">
        <title>The Global Catalogue of Microorganisms (GCM) 10K type strain sequencing project: providing services to taxonomists for standard genome sequencing and annotation.</title>
        <authorList>
            <consortium name="The Broad Institute Genomics Platform"/>
            <consortium name="The Broad Institute Genome Sequencing Center for Infectious Disease"/>
            <person name="Wu L."/>
            <person name="Ma J."/>
        </authorList>
    </citation>
    <scope>NUCLEOTIDE SEQUENCE [LARGE SCALE GENOMIC DNA]</scope>
    <source>
        <strain evidence="7 8">JCM 14969</strain>
    </source>
</reference>
<evidence type="ECO:0000259" key="5">
    <source>
        <dbReference type="Pfam" id="PF15542"/>
    </source>
</evidence>
<feature type="region of interest" description="Disordered" evidence="2">
    <location>
        <begin position="1239"/>
        <end position="1258"/>
    </location>
</feature>
<dbReference type="NCBIfam" id="TIGR01643">
    <property type="entry name" value="YD_repeat_2x"/>
    <property type="match status" value="3"/>
</dbReference>
<evidence type="ECO:0000256" key="1">
    <source>
        <dbReference type="ARBA" id="ARBA00022737"/>
    </source>
</evidence>
<evidence type="ECO:0000256" key="3">
    <source>
        <dbReference type="SAM" id="Phobius"/>
    </source>
</evidence>
<accession>A0ABN2EP52</accession>
<feature type="domain" description="Teneurin-like YD-shell" evidence="6">
    <location>
        <begin position="1742"/>
        <end position="1857"/>
    </location>
</feature>
<dbReference type="InterPro" id="IPR022385">
    <property type="entry name" value="Rhs_assc_core"/>
</dbReference>
<keyword evidence="4" id="KW-0732">Signal</keyword>
<feature type="chain" id="PRO_5047082009" evidence="4">
    <location>
        <begin position="39"/>
        <end position="2147"/>
    </location>
</feature>
<dbReference type="InterPro" id="IPR050708">
    <property type="entry name" value="T6SS_VgrG/RHS"/>
</dbReference>
<dbReference type="EMBL" id="BAAAOS010000063">
    <property type="protein sequence ID" value="GAA1613438.1"/>
    <property type="molecule type" value="Genomic_DNA"/>
</dbReference>
<keyword evidence="8" id="KW-1185">Reference proteome</keyword>
<dbReference type="PANTHER" id="PTHR32305:SF17">
    <property type="entry name" value="TRNA NUCLEASE WAPA"/>
    <property type="match status" value="1"/>
</dbReference>
<feature type="compositionally biased region" description="Low complexity" evidence="2">
    <location>
        <begin position="1648"/>
        <end position="1658"/>
    </location>
</feature>
<dbReference type="Pfam" id="PF05593">
    <property type="entry name" value="RHS_repeat"/>
    <property type="match status" value="1"/>
</dbReference>
<gene>
    <name evidence="7" type="ORF">GCM10009789_79600</name>
</gene>